<reference evidence="2" key="1">
    <citation type="submission" date="2019-10" db="EMBL/GenBank/DDBJ databases">
        <authorList>
            <consortium name="DOE Joint Genome Institute"/>
            <person name="Kuo A."/>
            <person name="Miyauchi S."/>
            <person name="Kiss E."/>
            <person name="Drula E."/>
            <person name="Kohler A."/>
            <person name="Sanchez-Garcia M."/>
            <person name="Andreopoulos B."/>
            <person name="Barry K.W."/>
            <person name="Bonito G."/>
            <person name="Buee M."/>
            <person name="Carver A."/>
            <person name="Chen C."/>
            <person name="Cichocki N."/>
            <person name="Clum A."/>
            <person name="Culley D."/>
            <person name="Crous P.W."/>
            <person name="Fauchery L."/>
            <person name="Girlanda M."/>
            <person name="Hayes R."/>
            <person name="Keri Z."/>
            <person name="LaButti K."/>
            <person name="Lipzen A."/>
            <person name="Lombard V."/>
            <person name="Magnuson J."/>
            <person name="Maillard F."/>
            <person name="Morin E."/>
            <person name="Murat C."/>
            <person name="Nolan M."/>
            <person name="Ohm R."/>
            <person name="Pangilinan J."/>
            <person name="Pereira M."/>
            <person name="Perotto S."/>
            <person name="Peter M."/>
            <person name="Riley R."/>
            <person name="Sitrit Y."/>
            <person name="Stielow B."/>
            <person name="Szollosi G."/>
            <person name="Zifcakova L."/>
            <person name="Stursova M."/>
            <person name="Spatafora J.W."/>
            <person name="Tedersoo L."/>
            <person name="Vaario L.-M."/>
            <person name="Yamada A."/>
            <person name="Yan M."/>
            <person name="Wang P."/>
            <person name="Xu J."/>
            <person name="Bruns T."/>
            <person name="Baldrian P."/>
            <person name="Vilgalys R."/>
            <person name="Henrissat B."/>
            <person name="Grigoriev I.V."/>
            <person name="Hibbett D."/>
            <person name="Nagy L.G."/>
            <person name="Martin F.M."/>
        </authorList>
    </citation>
    <scope>NUCLEOTIDE SEQUENCE</scope>
    <source>
        <strain evidence="2">BED1</strain>
    </source>
</reference>
<feature type="domain" description="Enoyl reductase (ER)" evidence="1">
    <location>
        <begin position="23"/>
        <end position="344"/>
    </location>
</feature>
<dbReference type="Gene3D" id="3.40.50.720">
    <property type="entry name" value="NAD(P)-binding Rossmann-like Domain"/>
    <property type="match status" value="1"/>
</dbReference>
<proteinExistence type="predicted"/>
<dbReference type="SMART" id="SM00829">
    <property type="entry name" value="PKS_ER"/>
    <property type="match status" value="1"/>
</dbReference>
<dbReference type="Pfam" id="PF13602">
    <property type="entry name" value="ADH_zinc_N_2"/>
    <property type="match status" value="1"/>
</dbReference>
<evidence type="ECO:0000259" key="1">
    <source>
        <dbReference type="SMART" id="SM00829"/>
    </source>
</evidence>
<comment type="caution">
    <text evidence="2">The sequence shown here is derived from an EMBL/GenBank/DDBJ whole genome shotgun (WGS) entry which is preliminary data.</text>
</comment>
<dbReference type="SUPFAM" id="SSF50129">
    <property type="entry name" value="GroES-like"/>
    <property type="match status" value="1"/>
</dbReference>
<sequence length="347" mass="37289">MSSDSTIPKMQKAWMVVRQGKPQIALEFKIDVPVPKPKSGEVLVKVRAAGFNPVAWKLMGTLPTALTKRPHPAEHDLAGVIVDANGSSFSNGDEVIGYIPVSLQFSSRQGALAQYATLPVDNVVLKPAKLSWEEAAGLPLAAHTAVQSLRMGGFDPTKAIFINGGSTAIGIYAIQLAKAMSLHVTATASARNESFVRGVGADKFLDYTARPLAEQLSDDPPEPRFGMILDAAGSLDTALYTNSAAYVKKGGAYVTTGPYPDKSGWMCLLGRWASVVLRPSFLGGTPTTWKIVHVVNIKEDMEMLCTLIERGALRPYVDSTYEFESALDAYDRAMTGRATGKVIVKVE</sequence>
<organism evidence="2 3">
    <name type="scientific">Boletus edulis BED1</name>
    <dbReference type="NCBI Taxonomy" id="1328754"/>
    <lineage>
        <taxon>Eukaryota</taxon>
        <taxon>Fungi</taxon>
        <taxon>Dikarya</taxon>
        <taxon>Basidiomycota</taxon>
        <taxon>Agaricomycotina</taxon>
        <taxon>Agaricomycetes</taxon>
        <taxon>Agaricomycetidae</taxon>
        <taxon>Boletales</taxon>
        <taxon>Boletineae</taxon>
        <taxon>Boletaceae</taxon>
        <taxon>Boletoideae</taxon>
        <taxon>Boletus</taxon>
    </lineage>
</organism>
<dbReference type="InterPro" id="IPR052733">
    <property type="entry name" value="Chloroplast_QOR"/>
</dbReference>
<dbReference type="InterPro" id="IPR013154">
    <property type="entry name" value="ADH-like_N"/>
</dbReference>
<dbReference type="CDD" id="cd08267">
    <property type="entry name" value="MDR1"/>
    <property type="match status" value="1"/>
</dbReference>
<dbReference type="PANTHER" id="PTHR44013:SF1">
    <property type="entry name" value="ZINC-TYPE ALCOHOL DEHYDROGENASE-LIKE PROTEIN C16A3.02C"/>
    <property type="match status" value="1"/>
</dbReference>
<protein>
    <submittedName>
        <fullName evidence="2">Chaperonin 10-like protein</fullName>
    </submittedName>
</protein>
<dbReference type="EMBL" id="WHUW01000013">
    <property type="protein sequence ID" value="KAF8439684.1"/>
    <property type="molecule type" value="Genomic_DNA"/>
</dbReference>
<accession>A0AAD4BTM6</accession>
<dbReference type="InterPro" id="IPR020843">
    <property type="entry name" value="ER"/>
</dbReference>
<keyword evidence="3" id="KW-1185">Reference proteome</keyword>
<name>A0AAD4BTM6_BOLED</name>
<dbReference type="GO" id="GO:0016491">
    <property type="term" value="F:oxidoreductase activity"/>
    <property type="evidence" value="ECO:0007669"/>
    <property type="project" value="InterPro"/>
</dbReference>
<dbReference type="InterPro" id="IPR011032">
    <property type="entry name" value="GroES-like_sf"/>
</dbReference>
<evidence type="ECO:0000313" key="3">
    <source>
        <dbReference type="Proteomes" id="UP001194468"/>
    </source>
</evidence>
<dbReference type="PANTHER" id="PTHR44013">
    <property type="entry name" value="ZINC-TYPE ALCOHOL DEHYDROGENASE-LIKE PROTEIN C16A3.02C"/>
    <property type="match status" value="1"/>
</dbReference>
<dbReference type="Gene3D" id="3.90.180.10">
    <property type="entry name" value="Medium-chain alcohol dehydrogenases, catalytic domain"/>
    <property type="match status" value="1"/>
</dbReference>
<dbReference type="Proteomes" id="UP001194468">
    <property type="component" value="Unassembled WGS sequence"/>
</dbReference>
<dbReference type="SUPFAM" id="SSF51735">
    <property type="entry name" value="NAD(P)-binding Rossmann-fold domains"/>
    <property type="match status" value="1"/>
</dbReference>
<reference evidence="2" key="2">
    <citation type="journal article" date="2020" name="Nat. Commun.">
        <title>Large-scale genome sequencing of mycorrhizal fungi provides insights into the early evolution of symbiotic traits.</title>
        <authorList>
            <person name="Miyauchi S."/>
            <person name="Kiss E."/>
            <person name="Kuo A."/>
            <person name="Drula E."/>
            <person name="Kohler A."/>
            <person name="Sanchez-Garcia M."/>
            <person name="Morin E."/>
            <person name="Andreopoulos B."/>
            <person name="Barry K.W."/>
            <person name="Bonito G."/>
            <person name="Buee M."/>
            <person name="Carver A."/>
            <person name="Chen C."/>
            <person name="Cichocki N."/>
            <person name="Clum A."/>
            <person name="Culley D."/>
            <person name="Crous P.W."/>
            <person name="Fauchery L."/>
            <person name="Girlanda M."/>
            <person name="Hayes R.D."/>
            <person name="Keri Z."/>
            <person name="LaButti K."/>
            <person name="Lipzen A."/>
            <person name="Lombard V."/>
            <person name="Magnuson J."/>
            <person name="Maillard F."/>
            <person name="Murat C."/>
            <person name="Nolan M."/>
            <person name="Ohm R.A."/>
            <person name="Pangilinan J."/>
            <person name="Pereira M.F."/>
            <person name="Perotto S."/>
            <person name="Peter M."/>
            <person name="Pfister S."/>
            <person name="Riley R."/>
            <person name="Sitrit Y."/>
            <person name="Stielow J.B."/>
            <person name="Szollosi G."/>
            <person name="Zifcakova L."/>
            <person name="Stursova M."/>
            <person name="Spatafora J.W."/>
            <person name="Tedersoo L."/>
            <person name="Vaario L.M."/>
            <person name="Yamada A."/>
            <person name="Yan M."/>
            <person name="Wang P."/>
            <person name="Xu J."/>
            <person name="Bruns T."/>
            <person name="Baldrian P."/>
            <person name="Vilgalys R."/>
            <person name="Dunand C."/>
            <person name="Henrissat B."/>
            <person name="Grigoriev I.V."/>
            <person name="Hibbett D."/>
            <person name="Nagy L.G."/>
            <person name="Martin F.M."/>
        </authorList>
    </citation>
    <scope>NUCLEOTIDE SEQUENCE</scope>
    <source>
        <strain evidence="2">BED1</strain>
    </source>
</reference>
<gene>
    <name evidence="2" type="ORF">L210DRAFT_3401809</name>
</gene>
<dbReference type="AlphaFoldDB" id="A0AAD4BTM6"/>
<evidence type="ECO:0000313" key="2">
    <source>
        <dbReference type="EMBL" id="KAF8439684.1"/>
    </source>
</evidence>
<dbReference type="Pfam" id="PF08240">
    <property type="entry name" value="ADH_N"/>
    <property type="match status" value="1"/>
</dbReference>
<dbReference type="InterPro" id="IPR036291">
    <property type="entry name" value="NAD(P)-bd_dom_sf"/>
</dbReference>